<dbReference type="CDD" id="cd10206">
    <property type="entry name" value="ASKHA_NBD_Arp8-like"/>
    <property type="match status" value="1"/>
</dbReference>
<dbReference type="InterPro" id="IPR004000">
    <property type="entry name" value="Actin"/>
</dbReference>
<feature type="compositionally biased region" description="Polar residues" evidence="2">
    <location>
        <begin position="595"/>
        <end position="618"/>
    </location>
</feature>
<comment type="caution">
    <text evidence="3">The sequence shown here is derived from an EMBL/GenBank/DDBJ whole genome shotgun (WGS) entry which is preliminary data.</text>
</comment>
<organism evidence="3 4">
    <name type="scientific">Phakopsora pachyrhizi</name>
    <name type="common">Asian soybean rust disease fungus</name>
    <dbReference type="NCBI Taxonomy" id="170000"/>
    <lineage>
        <taxon>Eukaryota</taxon>
        <taxon>Fungi</taxon>
        <taxon>Dikarya</taxon>
        <taxon>Basidiomycota</taxon>
        <taxon>Pucciniomycotina</taxon>
        <taxon>Pucciniomycetes</taxon>
        <taxon>Pucciniales</taxon>
        <taxon>Phakopsoraceae</taxon>
        <taxon>Phakopsora</taxon>
    </lineage>
</organism>
<feature type="compositionally biased region" description="Polar residues" evidence="2">
    <location>
        <begin position="559"/>
        <end position="571"/>
    </location>
</feature>
<gene>
    <name evidence="3" type="ORF">PPACK8108_LOCUS14493</name>
</gene>
<protein>
    <recommendedName>
        <fullName evidence="5">Actin-related protein 8</fullName>
    </recommendedName>
</protein>
<dbReference type="PANTHER" id="PTHR11937">
    <property type="entry name" value="ACTIN"/>
    <property type="match status" value="1"/>
</dbReference>
<comment type="similarity">
    <text evidence="1">Belongs to the actin family.</text>
</comment>
<feature type="region of interest" description="Disordered" evidence="2">
    <location>
        <begin position="180"/>
        <end position="202"/>
    </location>
</feature>
<feature type="region of interest" description="Disordered" evidence="2">
    <location>
        <begin position="86"/>
        <end position="140"/>
    </location>
</feature>
<evidence type="ECO:0008006" key="5">
    <source>
        <dbReference type="Google" id="ProtNLM"/>
    </source>
</evidence>
<dbReference type="InterPro" id="IPR043129">
    <property type="entry name" value="ATPase_NBD"/>
</dbReference>
<reference evidence="3" key="1">
    <citation type="submission" date="2022-06" db="EMBL/GenBank/DDBJ databases">
        <authorList>
            <consortium name="SYNGENTA / RWTH Aachen University"/>
        </authorList>
    </citation>
    <scope>NUCLEOTIDE SEQUENCE</scope>
</reference>
<name>A0AAV0B6K6_PHAPC</name>
<dbReference type="AlphaFoldDB" id="A0AAV0B6K6"/>
<evidence type="ECO:0000313" key="4">
    <source>
        <dbReference type="Proteomes" id="UP001153365"/>
    </source>
</evidence>
<dbReference type="Pfam" id="PF00022">
    <property type="entry name" value="Actin"/>
    <property type="match status" value="2"/>
</dbReference>
<dbReference type="SUPFAM" id="SSF53067">
    <property type="entry name" value="Actin-like ATPase domain"/>
    <property type="match status" value="2"/>
</dbReference>
<dbReference type="Gene3D" id="3.30.420.40">
    <property type="match status" value="2"/>
</dbReference>
<dbReference type="SMART" id="SM00268">
    <property type="entry name" value="ACTIN"/>
    <property type="match status" value="1"/>
</dbReference>
<dbReference type="Gene3D" id="3.90.640.10">
    <property type="entry name" value="Actin, Chain A, domain 4"/>
    <property type="match status" value="1"/>
</dbReference>
<dbReference type="EMBL" id="CALTRL010003729">
    <property type="protein sequence ID" value="CAH7681835.1"/>
    <property type="molecule type" value="Genomic_DNA"/>
</dbReference>
<feature type="region of interest" description="Disordered" evidence="2">
    <location>
        <begin position="555"/>
        <end position="624"/>
    </location>
</feature>
<accession>A0AAV0B6K6</accession>
<evidence type="ECO:0000313" key="3">
    <source>
        <dbReference type="EMBL" id="CAH7681835.1"/>
    </source>
</evidence>
<dbReference type="Proteomes" id="UP001153365">
    <property type="component" value="Unassembled WGS sequence"/>
</dbReference>
<feature type="compositionally biased region" description="Polar residues" evidence="2">
    <location>
        <begin position="1"/>
        <end position="18"/>
    </location>
</feature>
<proteinExistence type="inferred from homology"/>
<feature type="region of interest" description="Disordered" evidence="2">
    <location>
        <begin position="1"/>
        <end position="22"/>
    </location>
</feature>
<evidence type="ECO:0000256" key="2">
    <source>
        <dbReference type="SAM" id="MobiDB-lite"/>
    </source>
</evidence>
<evidence type="ECO:0000256" key="1">
    <source>
        <dbReference type="RuleBase" id="RU000487"/>
    </source>
</evidence>
<keyword evidence="4" id="KW-1185">Reference proteome</keyword>
<sequence>MPKASRSNQLISTPNKASAVTPPVETPTVPFMYTGFQPLSTINGKNVASSFAKSEHQSWWTRRADDATWEGQRHWKKAVMLGGDDTALLPTSDSKSRSDDNNSDSAMNKRVATVQDNRSDELYSSQNHSKLIDPLSRQQATITDPAKRTIVIHPGSTTLRIGRASDPAPISIPNVVARRRPQSGKRGTQAGVFRRMEPRSTPEALETFTSKINAIRVELKTRMRQLKLRGITNGTGIAANYNAEVTPLVLSDDQDPLDTSWPPVTGPQSREIYIGEDALLIAEAEKNGYAVRWPLKRGYLNNSEESGYESRNEILADIEAVWSYALSHHLGVKELELKEYSAIFILPDLYDHIYLREMTDLMFRGLGFKQICIQQESLCACFGAGLGTACVIDVGASKTSISCVEEGWVIPDSRLQLSIGGDDITVVLSGMLRKQNFPYKELDLNVTWEWQMMEQLKEDMLVLSEGDVGLNTYSFFVRHPGRATTKWNVRAYDEVIIPAMIMFSPSIVEFDRKFKPGRSLFADRDSVDDVLDLGGNVITEAMRNATGIPVYTKPASVVPSINPNGSTTEVNRPNPPSVAEESLPAAGNDDYASPYNGTPQPVGNVIDSNAPTRRSSPTVVGPKPAPVATLVQPSSEPVLTPHSAFTAALSKVPLHEAIVHSLLACGPEERCKRMTGAIMIVGGGGLIHNIGYAITSRIQPMLKARYPNIEACTTIPPPRDIDPRILAWKGVSMLCRLESASDLWIRSSDWEVLGSKAIKDRAMFI</sequence>